<dbReference type="Proteomes" id="UP000181917">
    <property type="component" value="Unassembled WGS sequence"/>
</dbReference>
<feature type="compositionally biased region" description="Basic and acidic residues" evidence="1">
    <location>
        <begin position="1"/>
        <end position="20"/>
    </location>
</feature>
<gene>
    <name evidence="2" type="ORF">SAMN04489742_0276</name>
</gene>
<dbReference type="RefSeq" id="WP_074698717.1">
    <property type="nucleotide sequence ID" value="NZ_CP018863.1"/>
</dbReference>
<proteinExistence type="predicted"/>
<dbReference type="OrthoDB" id="9980125at2"/>
<sequence length="75" mass="8568">MNENEPKPSGHGHREHDRSAHTGPARPDAALPVDDPRAVAKRRREAEEKLEQHQKEAKEEAREAEHNAGREHRPE</sequence>
<protein>
    <submittedName>
        <fullName evidence="2">Uncharacterized protein</fullName>
    </submittedName>
</protein>
<evidence type="ECO:0000256" key="1">
    <source>
        <dbReference type="SAM" id="MobiDB-lite"/>
    </source>
</evidence>
<dbReference type="EMBL" id="FNKH01000002">
    <property type="protein sequence ID" value="SDQ25257.1"/>
    <property type="molecule type" value="Genomic_DNA"/>
</dbReference>
<reference evidence="2 3" key="1">
    <citation type="submission" date="2016-10" db="EMBL/GenBank/DDBJ databases">
        <authorList>
            <person name="de Groot N.N."/>
        </authorList>
    </citation>
    <scope>NUCLEOTIDE SEQUENCE [LARGE SCALE GENOMIC DNA]</scope>
    <source>
        <strain evidence="2 3">DSM 20117</strain>
    </source>
</reference>
<feature type="region of interest" description="Disordered" evidence="1">
    <location>
        <begin position="1"/>
        <end position="75"/>
    </location>
</feature>
<name>A0A1H0ZCW0_9MICC</name>
<keyword evidence="3" id="KW-1185">Reference proteome</keyword>
<organism evidence="2 3">
    <name type="scientific">Crystallibacter crystallopoietes</name>
    <dbReference type="NCBI Taxonomy" id="37928"/>
    <lineage>
        <taxon>Bacteria</taxon>
        <taxon>Bacillati</taxon>
        <taxon>Actinomycetota</taxon>
        <taxon>Actinomycetes</taxon>
        <taxon>Micrococcales</taxon>
        <taxon>Micrococcaceae</taxon>
        <taxon>Crystallibacter</taxon>
    </lineage>
</organism>
<feature type="compositionally biased region" description="Basic and acidic residues" evidence="1">
    <location>
        <begin position="34"/>
        <end position="75"/>
    </location>
</feature>
<dbReference type="AlphaFoldDB" id="A0A1H0ZCW0"/>
<evidence type="ECO:0000313" key="3">
    <source>
        <dbReference type="Proteomes" id="UP000181917"/>
    </source>
</evidence>
<accession>A0A1H0ZCW0</accession>
<dbReference type="KEGG" id="acry:AC20117_15885"/>
<evidence type="ECO:0000313" key="2">
    <source>
        <dbReference type="EMBL" id="SDQ25257.1"/>
    </source>
</evidence>